<evidence type="ECO:0000313" key="2">
    <source>
        <dbReference type="EMBL" id="RNA43013.1"/>
    </source>
</evidence>
<protein>
    <submittedName>
        <fullName evidence="2">Uncharacterized protein</fullName>
    </submittedName>
</protein>
<accession>A0A3M7T4L5</accession>
<keyword evidence="1" id="KW-0732">Signal</keyword>
<dbReference type="EMBL" id="REGN01000289">
    <property type="protein sequence ID" value="RNA43013.1"/>
    <property type="molecule type" value="Genomic_DNA"/>
</dbReference>
<evidence type="ECO:0000256" key="1">
    <source>
        <dbReference type="SAM" id="SignalP"/>
    </source>
</evidence>
<proteinExistence type="predicted"/>
<dbReference type="Proteomes" id="UP000276133">
    <property type="component" value="Unassembled WGS sequence"/>
</dbReference>
<feature type="signal peptide" evidence="1">
    <location>
        <begin position="1"/>
        <end position="16"/>
    </location>
</feature>
<dbReference type="AlphaFoldDB" id="A0A3M7T4L5"/>
<gene>
    <name evidence="2" type="ORF">BpHYR1_008526</name>
</gene>
<comment type="caution">
    <text evidence="2">The sequence shown here is derived from an EMBL/GenBank/DDBJ whole genome shotgun (WGS) entry which is preliminary data.</text>
</comment>
<sequence length="69" mass="7839">MKRGLVFLNLPNIYLALFTQAFTCAQNLPSFVMTVPFYSDFPQLNTSFLNCPCQKNEQLTKSTAESLNK</sequence>
<reference evidence="2 3" key="1">
    <citation type="journal article" date="2018" name="Sci. Rep.">
        <title>Genomic signatures of local adaptation to the degree of environmental predictability in rotifers.</title>
        <authorList>
            <person name="Franch-Gras L."/>
            <person name="Hahn C."/>
            <person name="Garcia-Roger E.M."/>
            <person name="Carmona M.J."/>
            <person name="Serra M."/>
            <person name="Gomez A."/>
        </authorList>
    </citation>
    <scope>NUCLEOTIDE SEQUENCE [LARGE SCALE GENOMIC DNA]</scope>
    <source>
        <strain evidence="2">HYR1</strain>
    </source>
</reference>
<name>A0A3M7T4L5_BRAPC</name>
<feature type="chain" id="PRO_5018275122" evidence="1">
    <location>
        <begin position="17"/>
        <end position="69"/>
    </location>
</feature>
<organism evidence="2 3">
    <name type="scientific">Brachionus plicatilis</name>
    <name type="common">Marine rotifer</name>
    <name type="synonym">Brachionus muelleri</name>
    <dbReference type="NCBI Taxonomy" id="10195"/>
    <lineage>
        <taxon>Eukaryota</taxon>
        <taxon>Metazoa</taxon>
        <taxon>Spiralia</taxon>
        <taxon>Gnathifera</taxon>
        <taxon>Rotifera</taxon>
        <taxon>Eurotatoria</taxon>
        <taxon>Monogononta</taxon>
        <taxon>Pseudotrocha</taxon>
        <taxon>Ploima</taxon>
        <taxon>Brachionidae</taxon>
        <taxon>Brachionus</taxon>
    </lineage>
</organism>
<evidence type="ECO:0000313" key="3">
    <source>
        <dbReference type="Proteomes" id="UP000276133"/>
    </source>
</evidence>
<keyword evidence="3" id="KW-1185">Reference proteome</keyword>